<proteinExistence type="predicted"/>
<comment type="caution">
    <text evidence="1">The sequence shown here is derived from an EMBL/GenBank/DDBJ whole genome shotgun (WGS) entry which is preliminary data.</text>
</comment>
<dbReference type="Proteomes" id="UP001055125">
    <property type="component" value="Unassembled WGS sequence"/>
</dbReference>
<evidence type="ECO:0000313" key="1">
    <source>
        <dbReference type="EMBL" id="GJD93382.1"/>
    </source>
</evidence>
<reference evidence="1" key="1">
    <citation type="journal article" date="2021" name="Front. Microbiol.">
        <title>Comprehensive Comparative Genomics and Phenotyping of Methylobacterium Species.</title>
        <authorList>
            <person name="Alessa O."/>
            <person name="Ogura Y."/>
            <person name="Fujitani Y."/>
            <person name="Takami H."/>
            <person name="Hayashi T."/>
            <person name="Sahin N."/>
            <person name="Tani A."/>
        </authorList>
    </citation>
    <scope>NUCLEOTIDE SEQUENCE</scope>
    <source>
        <strain evidence="1">DSM 19015</strain>
    </source>
</reference>
<sequence length="89" mass="9825">MEEKLQPLRVEMRSDVLSLTVGISTLREMILASYEREKVEAGKVQIDDDYSLACAIVIEMRRMSGDGNCFATKMLQAAAHRSGGVSFLG</sequence>
<accession>A0ABQ4RT64</accession>
<name>A0ABQ4RT64_9HYPH</name>
<keyword evidence="2" id="KW-1185">Reference proteome</keyword>
<gene>
    <name evidence="1" type="ORF">OCOJLMKI_0576</name>
</gene>
<reference evidence="1" key="2">
    <citation type="submission" date="2021-08" db="EMBL/GenBank/DDBJ databases">
        <authorList>
            <person name="Tani A."/>
            <person name="Ola A."/>
            <person name="Ogura Y."/>
            <person name="Katsura K."/>
            <person name="Hayashi T."/>
        </authorList>
    </citation>
    <scope>NUCLEOTIDE SEQUENCE</scope>
    <source>
        <strain evidence="1">DSM 19015</strain>
    </source>
</reference>
<evidence type="ECO:0000313" key="2">
    <source>
        <dbReference type="Proteomes" id="UP001055125"/>
    </source>
</evidence>
<organism evidence="1 2">
    <name type="scientific">Methylobacterium iners</name>
    <dbReference type="NCBI Taxonomy" id="418707"/>
    <lineage>
        <taxon>Bacteria</taxon>
        <taxon>Pseudomonadati</taxon>
        <taxon>Pseudomonadota</taxon>
        <taxon>Alphaproteobacteria</taxon>
        <taxon>Hyphomicrobiales</taxon>
        <taxon>Methylobacteriaceae</taxon>
        <taxon>Methylobacterium</taxon>
    </lineage>
</organism>
<dbReference type="RefSeq" id="WP_238242590.1">
    <property type="nucleotide sequence ID" value="NZ_BPQP01000008.1"/>
</dbReference>
<protein>
    <submittedName>
        <fullName evidence="1">Uncharacterized protein</fullName>
    </submittedName>
</protein>
<dbReference type="EMBL" id="BPQP01000008">
    <property type="protein sequence ID" value="GJD93382.1"/>
    <property type="molecule type" value="Genomic_DNA"/>
</dbReference>